<dbReference type="Proteomes" id="UP000190813">
    <property type="component" value="Unassembled WGS sequence"/>
</dbReference>
<name>A0A1T3MAF4_9FLAO</name>
<dbReference type="EMBL" id="MAHX01000020">
    <property type="protein sequence ID" value="OPC61637.1"/>
    <property type="molecule type" value="Genomic_DNA"/>
</dbReference>
<reference evidence="1 2" key="1">
    <citation type="submission" date="2016-06" db="EMBL/GenBank/DDBJ databases">
        <title>Revisiting the taxonomy of the Elizabethkingia Genus based on Whole-Genome Sequencing, Optical Mapping, and MALDI-TOF.</title>
        <authorList>
            <person name="Nicholson A.C."/>
        </authorList>
    </citation>
    <scope>NUCLEOTIDE SEQUENCE [LARGE SCALE GENOMIC DNA]</scope>
    <source>
        <strain evidence="1 2">G4070</strain>
    </source>
</reference>
<dbReference type="RefSeq" id="WP_078773058.1">
    <property type="nucleotide sequence ID" value="NZ_CBCSBR010000018.1"/>
</dbReference>
<sequence length="177" mass="19985">MAKNLGELLLKKRDALAQTFRDLPAIVGNEVINFTLENFEKQGWQGNSFEPWEKRKNPTSWGKEDDTGRALLVKTGKLKRSIRILAIHQDKVSIGVGGADVPYAKAHNEGFKGTVTQNVSEHTRRDKNLKNIKVSAFKRTIKQNIPKRKFIGSAEESSVLNDRIKKVCIDEIKNAMK</sequence>
<comment type="caution">
    <text evidence="1">The sequence shown here is derived from an EMBL/GenBank/DDBJ whole genome shotgun (WGS) entry which is preliminary data.</text>
</comment>
<evidence type="ECO:0000313" key="2">
    <source>
        <dbReference type="Proteomes" id="UP000190813"/>
    </source>
</evidence>
<protein>
    <recommendedName>
        <fullName evidence="3">Phage virion morphogenesis protein</fullName>
    </recommendedName>
</protein>
<evidence type="ECO:0008006" key="3">
    <source>
        <dbReference type="Google" id="ProtNLM"/>
    </source>
</evidence>
<organism evidence="1 2">
    <name type="scientific">Elizabethkingia occulta</name>
    <dbReference type="NCBI Taxonomy" id="1867263"/>
    <lineage>
        <taxon>Bacteria</taxon>
        <taxon>Pseudomonadati</taxon>
        <taxon>Bacteroidota</taxon>
        <taxon>Flavobacteriia</taxon>
        <taxon>Flavobacteriales</taxon>
        <taxon>Weeksellaceae</taxon>
        <taxon>Elizabethkingia</taxon>
    </lineage>
</organism>
<gene>
    <name evidence="1" type="ORF">BAZ10_10765</name>
</gene>
<dbReference type="AlphaFoldDB" id="A0A1T3MAF4"/>
<accession>A0A1T3MAF4</accession>
<proteinExistence type="predicted"/>
<keyword evidence="2" id="KW-1185">Reference proteome</keyword>
<evidence type="ECO:0000313" key="1">
    <source>
        <dbReference type="EMBL" id="OPC61637.1"/>
    </source>
</evidence>